<keyword evidence="2" id="KW-1133">Transmembrane helix</keyword>
<dbReference type="InterPro" id="IPR019734">
    <property type="entry name" value="TPR_rpt"/>
</dbReference>
<accession>A0A395M085</accession>
<gene>
    <name evidence="3" type="ORF">D0433_06885</name>
</gene>
<dbReference type="InterPro" id="IPR011990">
    <property type="entry name" value="TPR-like_helical_dom_sf"/>
</dbReference>
<organism evidence="3 4">
    <name type="scientific">Candidatus Thermochlorobacter aerophilus</name>
    <dbReference type="NCBI Taxonomy" id="1868324"/>
    <lineage>
        <taxon>Bacteria</taxon>
        <taxon>Pseudomonadati</taxon>
        <taxon>Chlorobiota</taxon>
        <taxon>Chlorobiia</taxon>
        <taxon>Chlorobiales</taxon>
        <taxon>Candidatus Thermochlorobacteriaceae</taxon>
        <taxon>Candidatus Thermochlorobacter</taxon>
    </lineage>
</organism>
<protein>
    <submittedName>
        <fullName evidence="3">DUF2723 domain-containing protein</fullName>
    </submittedName>
</protein>
<evidence type="ECO:0000313" key="4">
    <source>
        <dbReference type="Proteomes" id="UP000266389"/>
    </source>
</evidence>
<dbReference type="InterPro" id="IPR052724">
    <property type="entry name" value="GT117_domain-containing"/>
</dbReference>
<feature type="transmembrane region" description="Helical" evidence="2">
    <location>
        <begin position="426"/>
        <end position="444"/>
    </location>
</feature>
<comment type="caution">
    <text evidence="3">The sequence shown here is derived from an EMBL/GenBank/DDBJ whole genome shotgun (WGS) entry which is preliminary data.</text>
</comment>
<dbReference type="PROSITE" id="PS50005">
    <property type="entry name" value="TPR"/>
    <property type="match status" value="1"/>
</dbReference>
<feature type="repeat" description="TPR" evidence="1">
    <location>
        <begin position="864"/>
        <end position="897"/>
    </location>
</feature>
<feature type="transmembrane region" description="Helical" evidence="2">
    <location>
        <begin position="289"/>
        <end position="311"/>
    </location>
</feature>
<dbReference type="Proteomes" id="UP000266389">
    <property type="component" value="Unassembled WGS sequence"/>
</dbReference>
<feature type="transmembrane region" description="Helical" evidence="2">
    <location>
        <begin position="193"/>
        <end position="221"/>
    </location>
</feature>
<reference evidence="3 4" key="1">
    <citation type="journal article" date="2011" name="ISME J.">
        <title>Community ecology of hot spring cyanobacterial mats: predominant populations and their functional potential.</title>
        <authorList>
            <person name="Klatt C.G."/>
            <person name="Wood J.M."/>
            <person name="Rusch D.B."/>
            <person name="Bateson M.M."/>
            <person name="Hamamura N."/>
            <person name="Heidelberg J.F."/>
            <person name="Grossman A.R."/>
            <person name="Bhaya D."/>
            <person name="Cohan F.M."/>
            <person name="Kuhl M."/>
            <person name="Bryant D.A."/>
            <person name="Ward D.M."/>
        </authorList>
    </citation>
    <scope>NUCLEOTIDE SEQUENCE [LARGE SCALE GENOMIC DNA]</scope>
    <source>
        <strain evidence="3">OS</strain>
    </source>
</reference>
<feature type="transmembrane region" description="Helical" evidence="2">
    <location>
        <begin position="25"/>
        <end position="49"/>
    </location>
</feature>
<feature type="transmembrane region" description="Helical" evidence="2">
    <location>
        <begin position="69"/>
        <end position="87"/>
    </location>
</feature>
<evidence type="ECO:0000256" key="2">
    <source>
        <dbReference type="SAM" id="Phobius"/>
    </source>
</evidence>
<dbReference type="EMBL" id="PHFL01000045">
    <property type="protein sequence ID" value="RFM24190.1"/>
    <property type="molecule type" value="Genomic_DNA"/>
</dbReference>
<evidence type="ECO:0000256" key="1">
    <source>
        <dbReference type="PROSITE-ProRule" id="PRU00339"/>
    </source>
</evidence>
<feature type="transmembrane region" description="Helical" evidence="2">
    <location>
        <begin position="94"/>
        <end position="114"/>
    </location>
</feature>
<proteinExistence type="predicted"/>
<keyword evidence="2" id="KW-0472">Membrane</keyword>
<keyword evidence="2" id="KW-0812">Transmembrane</keyword>
<feature type="transmembrane region" description="Helical" evidence="2">
    <location>
        <begin position="403"/>
        <end position="419"/>
    </location>
</feature>
<feature type="transmembrane region" description="Helical" evidence="2">
    <location>
        <begin position="456"/>
        <end position="477"/>
    </location>
</feature>
<feature type="transmembrane region" description="Helical" evidence="2">
    <location>
        <begin position="489"/>
        <end position="510"/>
    </location>
</feature>
<dbReference type="InterPro" id="IPR021280">
    <property type="entry name" value="TMEM260-like"/>
</dbReference>
<feature type="transmembrane region" description="Helical" evidence="2">
    <location>
        <begin position="162"/>
        <end position="181"/>
    </location>
</feature>
<dbReference type="Gene3D" id="1.25.40.10">
    <property type="entry name" value="Tetratricopeptide repeat domain"/>
    <property type="match status" value="1"/>
</dbReference>
<sequence>MQLPNHSSSELIQTRLMPHKKLNAYIALAVYAVAQVVYLLTIAPTFSFWDCGEFIAVANTLGVPHPPGTPIFTMMGRVFIILFAPFIEDISLRVNLISTITASLAVMLTYLITVRLIRIYRGTPPDEWSTAEKISAYGAGVVAALTLAFSDSFWFNAVEAEVYASSMFLNTVVVWLMLRWYEYADTETGDKWLLLIAYAFGIALGVHLQALLAFFALALIYYFRRYEFSIKGFALLVVISSLMFLVIYPGVVQKLPQLMRDTSPLVGVLIVVGLVYAIYYTYQNRMRLANLISTALLLILIGYSSMTMVMLRSQAKPPINENAPATFERLVSYLNREQYGDYPLFKRRWSNDPEHQRNYQKYTSDFDFFIKYQVAHLYLRYFGWQFIGRAGDEQDDGVDWSKLWGIPFATGLFGAIYHFRRNWQMALMVVALLLLTGVFINIYTNPPEPQPRERDYVYVGSFFAFAIWVGIGIDALFETIRESVTDEPKLTLGAIAACAFGLIFINANMLRVNYHSHDRSGNYVPYDYAYNLLMSCEKDAVLFTNGDNDTFPLWCLQEVYGIRQDVRVCNLSLANTDWHVWQLKNEEPRGAKKVKMNISDRELNPRDFGYEPWKAREIVLPVPDAVKQGEYKSYYENRDRKIPSLGGNYTVVDTIRWVMPPVVQGPSNQGYIRAQDRVVYEVIVNNIWSRPIYFAMTVSESNRIGIDDYLRMDGFAYKVVPIKSDGYGVVDKEIMYDKLMNVFRYTNLNNPSVYFDENTRRLVSNYRNVFLRLASDFANDPNGISRIREKDGTVRERSNRDLAIAVLDKAQSDLLSAEREPDFRLTQAMIRIYANVGAKDKALRLVPQMEKEVQDLMLKNPQDPLPNFYLAQVYRSLGEYQKALPIFQQLASLYPDDPQLKQEVEELKRLANSERTLDSSTLTKEKLN</sequence>
<feature type="transmembrane region" description="Helical" evidence="2">
    <location>
        <begin position="263"/>
        <end position="282"/>
    </location>
</feature>
<name>A0A395M085_9BACT</name>
<dbReference type="Pfam" id="PF11028">
    <property type="entry name" value="TMEM260-like"/>
    <property type="match status" value="1"/>
</dbReference>
<dbReference type="PANTHER" id="PTHR16214:SF3">
    <property type="entry name" value="TRANSMEMBRANE PROTEIN 260"/>
    <property type="match status" value="1"/>
</dbReference>
<feature type="transmembrane region" description="Helical" evidence="2">
    <location>
        <begin position="134"/>
        <end position="155"/>
    </location>
</feature>
<feature type="transmembrane region" description="Helical" evidence="2">
    <location>
        <begin position="233"/>
        <end position="251"/>
    </location>
</feature>
<keyword evidence="1" id="KW-0802">TPR repeat</keyword>
<dbReference type="SUPFAM" id="SSF48452">
    <property type="entry name" value="TPR-like"/>
    <property type="match status" value="1"/>
</dbReference>
<evidence type="ECO:0000313" key="3">
    <source>
        <dbReference type="EMBL" id="RFM24190.1"/>
    </source>
</evidence>
<dbReference type="PANTHER" id="PTHR16214">
    <property type="entry name" value="TRANSMEMBRANE PROTEIN 260"/>
    <property type="match status" value="1"/>
</dbReference>
<dbReference type="AlphaFoldDB" id="A0A395M085"/>